<dbReference type="Proteomes" id="UP000264820">
    <property type="component" value="Unplaced"/>
</dbReference>
<accession>A0A3Q2Y5P0</accession>
<dbReference type="PRINTS" id="PR01827">
    <property type="entry name" value="YKINASETYK2"/>
</dbReference>
<comment type="catalytic activity">
    <reaction evidence="11 12">
        <text>L-tyrosyl-[protein] + ATP = O-phospho-L-tyrosyl-[protein] + ADP + H(+)</text>
        <dbReference type="Rhea" id="RHEA:10596"/>
        <dbReference type="Rhea" id="RHEA-COMP:10136"/>
        <dbReference type="Rhea" id="RHEA-COMP:20101"/>
        <dbReference type="ChEBI" id="CHEBI:15378"/>
        <dbReference type="ChEBI" id="CHEBI:30616"/>
        <dbReference type="ChEBI" id="CHEBI:46858"/>
        <dbReference type="ChEBI" id="CHEBI:61978"/>
        <dbReference type="ChEBI" id="CHEBI:456216"/>
        <dbReference type="EC" id="2.7.10.2"/>
    </reaction>
</comment>
<evidence type="ECO:0000256" key="15">
    <source>
        <dbReference type="PROSITE-ProRule" id="PRU10141"/>
    </source>
</evidence>
<dbReference type="SMART" id="SM00295">
    <property type="entry name" value="B41"/>
    <property type="match status" value="1"/>
</dbReference>
<keyword evidence="5 12" id="KW-0547">Nucleotide-binding</keyword>
<dbReference type="InterPro" id="IPR000719">
    <property type="entry name" value="Prot_kinase_dom"/>
</dbReference>
<dbReference type="PANTHER" id="PTHR45807">
    <property type="entry name" value="TYROSINE-PROTEIN KINASE HOPSCOTCH"/>
    <property type="match status" value="1"/>
</dbReference>
<keyword evidence="6 12" id="KW-0418">Kinase</keyword>
<proteinExistence type="inferred from homology"/>
<evidence type="ECO:0000256" key="2">
    <source>
        <dbReference type="ARBA" id="ARBA00022553"/>
    </source>
</evidence>
<dbReference type="InterPro" id="IPR041381">
    <property type="entry name" value="JAK1-3/TYK2_PHL_dom"/>
</dbReference>
<dbReference type="Pfam" id="PF21990">
    <property type="entry name" value="SH2_1"/>
    <property type="match status" value="1"/>
</dbReference>
<keyword evidence="2" id="KW-0597">Phosphoprotein</keyword>
<comment type="subcellular location">
    <subcellularLocation>
        <location evidence="1">Endomembrane system</location>
    </subcellularLocation>
</comment>
<evidence type="ECO:0000256" key="8">
    <source>
        <dbReference type="ARBA" id="ARBA00022999"/>
    </source>
</evidence>
<dbReference type="InterPro" id="IPR051286">
    <property type="entry name" value="JAK"/>
</dbReference>
<dbReference type="GO" id="GO:0050793">
    <property type="term" value="P:regulation of developmental process"/>
    <property type="evidence" value="ECO:0007669"/>
    <property type="project" value="UniProtKB-ARBA"/>
</dbReference>
<dbReference type="InterPro" id="IPR000980">
    <property type="entry name" value="SH2"/>
</dbReference>
<dbReference type="Gene3D" id="3.30.200.20">
    <property type="entry name" value="Phosphorylase Kinase, domain 1"/>
    <property type="match status" value="2"/>
</dbReference>
<dbReference type="Pfam" id="PF07714">
    <property type="entry name" value="PK_Tyr_Ser-Thr"/>
    <property type="match status" value="2"/>
</dbReference>
<dbReference type="GO" id="GO:0019221">
    <property type="term" value="P:cytokine-mediated signaling pathway"/>
    <property type="evidence" value="ECO:0007669"/>
    <property type="project" value="TreeGrafter"/>
</dbReference>
<dbReference type="PANTHER" id="PTHR45807:SF6">
    <property type="entry name" value="NON-RECEPTOR TYROSINE-PROTEIN KINASE TYK2"/>
    <property type="match status" value="1"/>
</dbReference>
<evidence type="ECO:0000256" key="7">
    <source>
        <dbReference type="ARBA" id="ARBA00022840"/>
    </source>
</evidence>
<evidence type="ECO:0000256" key="14">
    <source>
        <dbReference type="PIRSR" id="PIRSR000636-2"/>
    </source>
</evidence>
<dbReference type="PROSITE" id="PS50057">
    <property type="entry name" value="FERM_3"/>
    <property type="match status" value="1"/>
</dbReference>
<dbReference type="GO" id="GO:0004715">
    <property type="term" value="F:non-membrane spanning protein tyrosine kinase activity"/>
    <property type="evidence" value="ECO:0007669"/>
    <property type="project" value="UniProtKB-UniRule"/>
</dbReference>
<dbReference type="PRINTS" id="PR01823">
    <property type="entry name" value="JANUSKINASE"/>
</dbReference>
<dbReference type="InterPro" id="IPR001245">
    <property type="entry name" value="Ser-Thr/Tyr_kinase_cat_dom"/>
</dbReference>
<dbReference type="Ensembl" id="ENSHCOT00000020140.1">
    <property type="protein sequence ID" value="ENSHCOP00000012954.1"/>
    <property type="gene ID" value="ENSHCOG00000016457.1"/>
</dbReference>
<protein>
    <recommendedName>
        <fullName evidence="12">Tyrosine-protein kinase</fullName>
        <ecNumber evidence="12">2.7.10.2</ecNumber>
    </recommendedName>
</protein>
<dbReference type="PROSITE" id="PS00109">
    <property type="entry name" value="PROTEIN_KINASE_TYR"/>
    <property type="match status" value="1"/>
</dbReference>
<dbReference type="SMART" id="SM00219">
    <property type="entry name" value="TyrKc"/>
    <property type="match status" value="2"/>
</dbReference>
<keyword evidence="3 12" id="KW-0808">Transferase</keyword>
<dbReference type="InterPro" id="IPR016251">
    <property type="entry name" value="Tyr_kinase_non-rcpt_Jak/Tyk2"/>
</dbReference>
<dbReference type="GO" id="GO:0012505">
    <property type="term" value="C:endomembrane system"/>
    <property type="evidence" value="ECO:0007669"/>
    <property type="project" value="UniProtKB-SubCell"/>
</dbReference>
<evidence type="ECO:0000256" key="11">
    <source>
        <dbReference type="ARBA" id="ARBA00051245"/>
    </source>
</evidence>
<dbReference type="InterPro" id="IPR036860">
    <property type="entry name" value="SH2_dom_sf"/>
</dbReference>
<evidence type="ECO:0000256" key="10">
    <source>
        <dbReference type="ARBA" id="ARBA00023137"/>
    </source>
</evidence>
<dbReference type="InterPro" id="IPR016045">
    <property type="entry name" value="Tyr_kinase_non-rcpt_TYK2_N"/>
</dbReference>
<comment type="similarity">
    <text evidence="12">Belongs to the protein kinase superfamily. Tyr protein kinase family. JAK subfamily.</text>
</comment>
<evidence type="ECO:0000313" key="19">
    <source>
        <dbReference type="Proteomes" id="UP000264820"/>
    </source>
</evidence>
<reference evidence="18" key="1">
    <citation type="submission" date="2025-08" db="UniProtKB">
        <authorList>
            <consortium name="Ensembl"/>
        </authorList>
    </citation>
    <scope>IDENTIFICATION</scope>
</reference>
<dbReference type="GO" id="GO:0005829">
    <property type="term" value="C:cytosol"/>
    <property type="evidence" value="ECO:0007669"/>
    <property type="project" value="TreeGrafter"/>
</dbReference>
<dbReference type="GeneTree" id="ENSGT00940000159869"/>
<name>A0A3Q2Y5P0_HIPCM</name>
<dbReference type="Pfam" id="PF18379">
    <property type="entry name" value="FERM_F1"/>
    <property type="match status" value="1"/>
</dbReference>
<dbReference type="Pfam" id="PF17887">
    <property type="entry name" value="Jak1_Phl"/>
    <property type="match status" value="1"/>
</dbReference>
<dbReference type="GO" id="GO:0030182">
    <property type="term" value="P:neuron differentiation"/>
    <property type="evidence" value="ECO:0007669"/>
    <property type="project" value="UniProtKB-ARBA"/>
</dbReference>
<dbReference type="SUPFAM" id="SSF50729">
    <property type="entry name" value="PH domain-like"/>
    <property type="match status" value="1"/>
</dbReference>
<dbReference type="PROSITE" id="PS50011">
    <property type="entry name" value="PROTEIN_KINASE_DOM"/>
    <property type="match status" value="2"/>
</dbReference>
<reference evidence="18" key="2">
    <citation type="submission" date="2025-09" db="UniProtKB">
        <authorList>
            <consortium name="Ensembl"/>
        </authorList>
    </citation>
    <scope>IDENTIFICATION</scope>
</reference>
<evidence type="ECO:0000256" key="13">
    <source>
        <dbReference type="PIRSR" id="PIRSR000636-1"/>
    </source>
</evidence>
<dbReference type="GO" id="GO:0005524">
    <property type="term" value="F:ATP binding"/>
    <property type="evidence" value="ECO:0007669"/>
    <property type="project" value="UniProtKB-UniRule"/>
</dbReference>
<dbReference type="SUPFAM" id="SSF55550">
    <property type="entry name" value="SH2 domain"/>
    <property type="match status" value="1"/>
</dbReference>
<keyword evidence="4" id="KW-0677">Repeat</keyword>
<evidence type="ECO:0000256" key="1">
    <source>
        <dbReference type="ARBA" id="ARBA00004308"/>
    </source>
</evidence>
<keyword evidence="19" id="KW-1185">Reference proteome</keyword>
<dbReference type="Gene3D" id="1.10.510.10">
    <property type="entry name" value="Transferase(Phosphotransferase) domain 1"/>
    <property type="match status" value="2"/>
</dbReference>
<evidence type="ECO:0000259" key="17">
    <source>
        <dbReference type="PROSITE" id="PS50057"/>
    </source>
</evidence>
<evidence type="ECO:0000256" key="6">
    <source>
        <dbReference type="ARBA" id="ARBA00022777"/>
    </source>
</evidence>
<dbReference type="Pfam" id="PF18377">
    <property type="entry name" value="FERM_F2"/>
    <property type="match status" value="1"/>
</dbReference>
<dbReference type="STRING" id="109280.ENSHCOP00000012954"/>
<dbReference type="EC" id="2.7.10.2" evidence="12"/>
<evidence type="ECO:0000259" key="16">
    <source>
        <dbReference type="PROSITE" id="PS50011"/>
    </source>
</evidence>
<dbReference type="GO" id="GO:0035556">
    <property type="term" value="P:intracellular signal transduction"/>
    <property type="evidence" value="ECO:0007669"/>
    <property type="project" value="InterPro"/>
</dbReference>
<dbReference type="InterPro" id="IPR019749">
    <property type="entry name" value="Band_41_domain"/>
</dbReference>
<dbReference type="InterPro" id="IPR008266">
    <property type="entry name" value="Tyr_kinase_AS"/>
</dbReference>
<sequence>MPVRRWSKRSKRRSSAQSLVTPQDDGVHVYLFWSPNKERYLSHTAAERVTAEELCISAAEAVGITPLFHVLFALYDPMSCCWYSPNHVFHPNEGSCLILHFRMRFYFRNWHAFNDKEPDVARFTVKSETHADDDGQPVLEIKSVEYLFAQAKYDFVNELFPMEKLNSEEELSLFKNESLGMAMLHLMHLALQTGSTLQRVAKKTSFINCIPKSYAKHISEDKVLTKMRLRWMFERSMRTYQNNMEAKKPDVKEIICKYIYALECLAPRFGSETFAVRHLRLGGDDEHTSPDASRDGGAETVHELMVSANTGLQWREMMASEVCHIVGGNVDTSCFFLTIPLLLVNQWTPFCDFPGIIHIAISEANVCISTQDNKCMVEMSSSQEARSFISLLDGYYRLTVDAHHYLCHEVAPPRVLLSQANGLHGPIHDDFVLHKLKKEEAEEEACLVRWSVLNYHRLVLAVPNKNQNGSMASHKLFCIQHKDSVFTLDGWQEKFSSVKELTNTLKDYILKSGTDSYTIKKCCRPRQGELSNLLVKRRGIDGSASTRTLSPNKLELCFQIKYKDLILVRSHLGFGTRTHIYSAHLQVGQVVAEQEDDLNGDKYKKIQVVLKVLEQSHEDITSAFFEMASLMSQVSHNHLVFVHGLSVNGSENIMVEEFVEFGPLDVFLCREKAKLTPRWKFIVAKQLANALNYLATKGVTHGNVCGRNVLVARRGLEQGTSPLVKLSDPGIAVNILCQEERLERIPWIAPECVYSKAPVGIGADQWSFGVTLLEICNDGHLPMSDATLPEKERFYQQKGKLLEPSSRDLAVFINKCLSYEPLERPHFCSLLRDLIDIMIKSAAHSTVFLKRHLKKKNILGKGNFGMVTLYMYDPANDGTGELVAVKSLKQENGPLPKYWLKEIETLKFFDHTNIVKYKGCCTEMGESSALIMEFLPFGSLEKYLQKQEKSTSQCLLFAQQICQGMEYLHSKRYIHRDLAARNILVKNDSLVKIADFGLSKYIPENDTYYRVSEDGDSPVFWYALECLKLNKFSFRSDVWSFGVTLYEILTRCDPSQKMNVNVLISLLERWQRLPCPADCPSEVTNIMTSILEL</sequence>
<feature type="domain" description="Protein kinase" evidence="16">
    <location>
        <begin position="566"/>
        <end position="847"/>
    </location>
</feature>
<keyword evidence="7 12" id="KW-0067">ATP-binding</keyword>
<dbReference type="GO" id="GO:0060397">
    <property type="term" value="P:growth hormone receptor signaling pathway via JAK-STAT"/>
    <property type="evidence" value="ECO:0007669"/>
    <property type="project" value="TreeGrafter"/>
</dbReference>
<dbReference type="FunFam" id="1.10.510.10:FF:001512">
    <property type="entry name" value="Receptor tyrosine-protein kinase erbB-2"/>
    <property type="match status" value="1"/>
</dbReference>
<dbReference type="InterPro" id="IPR041046">
    <property type="entry name" value="FERM_F2"/>
</dbReference>
<evidence type="ECO:0000256" key="4">
    <source>
        <dbReference type="ARBA" id="ARBA00022737"/>
    </source>
</evidence>
<organism evidence="18 19">
    <name type="scientific">Hippocampus comes</name>
    <name type="common">Tiger tail seahorse</name>
    <dbReference type="NCBI Taxonomy" id="109280"/>
    <lineage>
        <taxon>Eukaryota</taxon>
        <taxon>Metazoa</taxon>
        <taxon>Chordata</taxon>
        <taxon>Craniata</taxon>
        <taxon>Vertebrata</taxon>
        <taxon>Euteleostomi</taxon>
        <taxon>Actinopterygii</taxon>
        <taxon>Neopterygii</taxon>
        <taxon>Teleostei</taxon>
        <taxon>Neoteleostei</taxon>
        <taxon>Acanthomorphata</taxon>
        <taxon>Syngnathiaria</taxon>
        <taxon>Syngnathiformes</taxon>
        <taxon>Syngnathoidei</taxon>
        <taxon>Syngnathidae</taxon>
        <taxon>Hippocampus</taxon>
    </lineage>
</organism>
<feature type="binding site" evidence="14">
    <location>
        <begin position="859"/>
        <end position="867"/>
    </location>
    <ligand>
        <name>ATP</name>
        <dbReference type="ChEBI" id="CHEBI:30616"/>
    </ligand>
</feature>
<dbReference type="InterPro" id="IPR000299">
    <property type="entry name" value="FERM_domain"/>
</dbReference>
<keyword evidence="9" id="KW-0472">Membrane</keyword>
<dbReference type="GO" id="GO:0016020">
    <property type="term" value="C:membrane"/>
    <property type="evidence" value="ECO:0007669"/>
    <property type="project" value="InterPro"/>
</dbReference>
<evidence type="ECO:0000256" key="3">
    <source>
        <dbReference type="ARBA" id="ARBA00022679"/>
    </source>
</evidence>
<dbReference type="InterPro" id="IPR020635">
    <property type="entry name" value="Tyr_kinase_cat_dom"/>
</dbReference>
<dbReference type="AlphaFoldDB" id="A0A3Q2Y5P0"/>
<feature type="active site" description="Proton acceptor" evidence="13">
    <location>
        <position position="977"/>
    </location>
</feature>
<dbReference type="PRINTS" id="PR00109">
    <property type="entry name" value="TYRKINASE"/>
</dbReference>
<dbReference type="GO" id="GO:0048468">
    <property type="term" value="P:cell development"/>
    <property type="evidence" value="ECO:0007669"/>
    <property type="project" value="UniProtKB-ARBA"/>
</dbReference>
<feature type="domain" description="Protein kinase" evidence="16">
    <location>
        <begin position="853"/>
        <end position="1093"/>
    </location>
</feature>
<dbReference type="InterPro" id="IPR017441">
    <property type="entry name" value="Protein_kinase_ATP_BS"/>
</dbReference>
<dbReference type="InterPro" id="IPR041155">
    <property type="entry name" value="FERM_F1"/>
</dbReference>
<dbReference type="GO" id="GO:0005131">
    <property type="term" value="F:growth hormone receptor binding"/>
    <property type="evidence" value="ECO:0007669"/>
    <property type="project" value="TreeGrafter"/>
</dbReference>
<evidence type="ECO:0000256" key="12">
    <source>
        <dbReference type="PIRNR" id="PIRNR000636"/>
    </source>
</evidence>
<feature type="binding site" evidence="14 15">
    <location>
        <position position="886"/>
    </location>
    <ligand>
        <name>ATP</name>
        <dbReference type="ChEBI" id="CHEBI:30616"/>
    </ligand>
</feature>
<dbReference type="SUPFAM" id="SSF56112">
    <property type="entry name" value="Protein kinase-like (PK-like)"/>
    <property type="match status" value="2"/>
</dbReference>
<keyword evidence="8" id="KW-0727">SH2 domain</keyword>
<keyword evidence="10 12" id="KW-0829">Tyrosine-protein kinase</keyword>
<dbReference type="GO" id="GO:0005856">
    <property type="term" value="C:cytoskeleton"/>
    <property type="evidence" value="ECO:0007669"/>
    <property type="project" value="UniProtKB-UniRule"/>
</dbReference>
<dbReference type="PIRSF" id="PIRSF000636">
    <property type="entry name" value="TyrPK_Jak"/>
    <property type="match status" value="1"/>
</dbReference>
<evidence type="ECO:0000313" key="18">
    <source>
        <dbReference type="Ensembl" id="ENSHCOP00000012954.1"/>
    </source>
</evidence>
<feature type="domain" description="FERM" evidence="17">
    <location>
        <begin position="25"/>
        <end position="403"/>
    </location>
</feature>
<evidence type="ECO:0000256" key="5">
    <source>
        <dbReference type="ARBA" id="ARBA00022741"/>
    </source>
</evidence>
<dbReference type="PROSITE" id="PS00107">
    <property type="entry name" value="PROTEIN_KINASE_ATP"/>
    <property type="match status" value="1"/>
</dbReference>
<dbReference type="InterPro" id="IPR011009">
    <property type="entry name" value="Kinase-like_dom_sf"/>
</dbReference>
<evidence type="ECO:0000256" key="9">
    <source>
        <dbReference type="ARBA" id="ARBA00023136"/>
    </source>
</evidence>